<dbReference type="KEGG" id="smen:SAMEA4412692_0681"/>
<accession>A0A239SPX0</accession>
<evidence type="ECO:0000313" key="1">
    <source>
        <dbReference type="EMBL" id="SNU87521.1"/>
    </source>
</evidence>
<reference evidence="1 2" key="1">
    <citation type="submission" date="2017-06" db="EMBL/GenBank/DDBJ databases">
        <authorList>
            <consortium name="Pathogen Informatics"/>
        </authorList>
    </citation>
    <scope>NUCLEOTIDE SEQUENCE [LARGE SCALE GENOMIC DNA]</scope>
    <source>
        <strain evidence="1 2">NCTC13788</strain>
    </source>
</reference>
<gene>
    <name evidence="1" type="ORF">SAMEA4412692_00681</name>
</gene>
<dbReference type="STRING" id="1123308.GCA_000380085_00025"/>
<organism evidence="1 2">
    <name type="scientific">Streptococcus merionis</name>
    <dbReference type="NCBI Taxonomy" id="400065"/>
    <lineage>
        <taxon>Bacteria</taxon>
        <taxon>Bacillati</taxon>
        <taxon>Bacillota</taxon>
        <taxon>Bacilli</taxon>
        <taxon>Lactobacillales</taxon>
        <taxon>Streptococcaceae</taxon>
        <taxon>Streptococcus</taxon>
    </lineage>
</organism>
<evidence type="ECO:0000313" key="2">
    <source>
        <dbReference type="Proteomes" id="UP000215185"/>
    </source>
</evidence>
<protein>
    <submittedName>
        <fullName evidence="1">Uncharacterized protein</fullName>
    </submittedName>
</protein>
<dbReference type="AlphaFoldDB" id="A0A239SPX0"/>
<keyword evidence="2" id="KW-1185">Reference proteome</keyword>
<dbReference type="Proteomes" id="UP000215185">
    <property type="component" value="Chromosome 1"/>
</dbReference>
<sequence length="53" mass="6256">MTTVTLINVKFRKEQTALVFKEIDLLSHLRKVNWDRTNPNHLVQVLKLAKIKI</sequence>
<proteinExistence type="predicted"/>
<dbReference type="EMBL" id="LT906439">
    <property type="protein sequence ID" value="SNU87521.1"/>
    <property type="molecule type" value="Genomic_DNA"/>
</dbReference>
<name>A0A239SPX0_9STRE</name>